<dbReference type="Gene3D" id="2.60.40.2080">
    <property type="match status" value="1"/>
</dbReference>
<dbReference type="InParanoid" id="A0A0G4F9V1"/>
<accession>A0A0G4F9V1</accession>
<keyword evidence="2" id="KW-0472">Membrane</keyword>
<dbReference type="VEuPathDB" id="CryptoDB:Vbra_4295"/>
<dbReference type="PhylomeDB" id="A0A0G4F9V1"/>
<reference evidence="4 5" key="1">
    <citation type="submission" date="2014-11" db="EMBL/GenBank/DDBJ databases">
        <authorList>
            <person name="Zhu J."/>
            <person name="Qi W."/>
            <person name="Song R."/>
        </authorList>
    </citation>
    <scope>NUCLEOTIDE SEQUENCE [LARGE SCALE GENOMIC DNA]</scope>
</reference>
<feature type="transmembrane region" description="Helical" evidence="2">
    <location>
        <begin position="596"/>
        <end position="618"/>
    </location>
</feature>
<feature type="region of interest" description="Disordered" evidence="1">
    <location>
        <begin position="240"/>
        <end position="274"/>
    </location>
</feature>
<protein>
    <recommendedName>
        <fullName evidence="6">Spondin domain-containing protein</fullName>
    </recommendedName>
</protein>
<dbReference type="AlphaFoldDB" id="A0A0G4F9V1"/>
<feature type="compositionally biased region" description="Polar residues" evidence="1">
    <location>
        <begin position="248"/>
        <end position="258"/>
    </location>
</feature>
<evidence type="ECO:0000256" key="3">
    <source>
        <dbReference type="SAM" id="SignalP"/>
    </source>
</evidence>
<evidence type="ECO:0000313" key="4">
    <source>
        <dbReference type="EMBL" id="CEM09659.1"/>
    </source>
</evidence>
<evidence type="ECO:0000313" key="5">
    <source>
        <dbReference type="Proteomes" id="UP000041254"/>
    </source>
</evidence>
<name>A0A0G4F9V1_VITBC</name>
<keyword evidence="3" id="KW-0732">Signal</keyword>
<keyword evidence="2" id="KW-0812">Transmembrane</keyword>
<evidence type="ECO:0000256" key="2">
    <source>
        <dbReference type="SAM" id="Phobius"/>
    </source>
</evidence>
<sequence length="686" mass="75461">MVVLSLARAALVLFSAAAVEAALNDIRYGRHNVTGTVTSGEPFAPTYYKKSGIMCARVNFEQAFQDQVDRVKIVFTTTHFGKSATRPSDHDASSAWFDIDWSTNPTGRFDVCINDNTTHVRPGEHHIHDNLHVDYIAFEGDSPFAGAQGGRTRFPSDPKKRTFQGQHCEWVKFEPAFHTAPLFFPSVEHLPVGKNPFNHSDSAWAEAVFKDQALVCVGDAPVFGDTGHYPVHVNWMALEPSEGPPGSQAGSDKISLNQDNHRSRSVRGGSKDKSAFNKNGCTDIMFAQRFLTVPHVLASAGHNGSDKEAMAITEGDGDMHEARAITTWVEQISESGFRVCAAEMWYSMGGKEEEVYVDWIAFDDTFLNDKQHIQARQTVTGVVKLKISKEELSEEDERQQTEFLSQLRDVLAESTGVSVDRVAAARVGRKGSSYIANVAVGPANLQTDGDSQTAPAPEEVLQAFNEQVEADHSSFKESDFFKTYVKDGRNIRMDFSSDCLVTPWRTIEECTQETCGGDGGRMQQVRHIIRREINGGAACPALMRFMRCNAEPCSLAPQPDARDPKAIVATSSGAPAGGPAALSCPDSPRHIATSEWVLVVMIPIIILLCGGLTMCMCARHCRRSAAQDMDEKQARNVFGKKSFYRQHEDDVETPRKDGKTVDYDITHAAANPYSQTELPPVKPTHA</sequence>
<dbReference type="EMBL" id="CDMY01000395">
    <property type="protein sequence ID" value="CEM09659.1"/>
    <property type="molecule type" value="Genomic_DNA"/>
</dbReference>
<gene>
    <name evidence="4" type="ORF">Vbra_4295</name>
</gene>
<dbReference type="Gene3D" id="2.20.100.10">
    <property type="entry name" value="Thrombospondin type-1 (TSP1) repeat"/>
    <property type="match status" value="1"/>
</dbReference>
<feature type="chain" id="PRO_5005188298" description="Spondin domain-containing protein" evidence="3">
    <location>
        <begin position="22"/>
        <end position="686"/>
    </location>
</feature>
<dbReference type="OrthoDB" id="5951865at2759"/>
<dbReference type="InterPro" id="IPR037221">
    <property type="entry name" value="H-type_lectin_dom_sf"/>
</dbReference>
<proteinExistence type="predicted"/>
<keyword evidence="5" id="KW-1185">Reference proteome</keyword>
<evidence type="ECO:0008006" key="6">
    <source>
        <dbReference type="Google" id="ProtNLM"/>
    </source>
</evidence>
<dbReference type="InterPro" id="IPR036383">
    <property type="entry name" value="TSP1_rpt_sf"/>
</dbReference>
<evidence type="ECO:0000256" key="1">
    <source>
        <dbReference type="SAM" id="MobiDB-lite"/>
    </source>
</evidence>
<organism evidence="4 5">
    <name type="scientific">Vitrella brassicaformis (strain CCMP3155)</name>
    <dbReference type="NCBI Taxonomy" id="1169540"/>
    <lineage>
        <taxon>Eukaryota</taxon>
        <taxon>Sar</taxon>
        <taxon>Alveolata</taxon>
        <taxon>Colpodellida</taxon>
        <taxon>Vitrellaceae</taxon>
        <taxon>Vitrella</taxon>
    </lineage>
</organism>
<keyword evidence="2" id="KW-1133">Transmembrane helix</keyword>
<dbReference type="Proteomes" id="UP000041254">
    <property type="component" value="Unassembled WGS sequence"/>
</dbReference>
<feature type="signal peptide" evidence="3">
    <location>
        <begin position="1"/>
        <end position="21"/>
    </location>
</feature>